<dbReference type="Gene3D" id="3.30.200.20">
    <property type="entry name" value="Phosphorylase Kinase, domain 1"/>
    <property type="match status" value="1"/>
</dbReference>
<organism evidence="9">
    <name type="scientific">Chlamydomonas leiostraca</name>
    <dbReference type="NCBI Taxonomy" id="1034604"/>
    <lineage>
        <taxon>Eukaryota</taxon>
        <taxon>Viridiplantae</taxon>
        <taxon>Chlorophyta</taxon>
        <taxon>core chlorophytes</taxon>
        <taxon>Chlorophyceae</taxon>
        <taxon>CS clade</taxon>
        <taxon>Chlamydomonadales</taxon>
        <taxon>Chlamydomonadaceae</taxon>
        <taxon>Chlamydomonas</taxon>
    </lineage>
</organism>
<name>A0A7S0WTF3_9CHLO</name>
<feature type="compositionally biased region" description="Low complexity" evidence="7">
    <location>
        <begin position="323"/>
        <end position="340"/>
    </location>
</feature>
<dbReference type="GO" id="GO:0004674">
    <property type="term" value="F:protein serine/threonine kinase activity"/>
    <property type="evidence" value="ECO:0007669"/>
    <property type="project" value="UniProtKB-KW"/>
</dbReference>
<sequence>VAVIVRNEVDFFTSLTNSSITELRVVSDIRLLPSTWEQLPQPFLVTRNVTVTGWDPNRNASASATSGSLQPSQTSFYPLINFNLVTAKLKLAPGVRLTLKSFISSRIRTVPLDSGFDILMISPNSTVLTVDYVRRYEACLPPYIAVAPINNLSRPVPGRNNASITAGGFCRDAPLPKLCWGMPNASSVAVTMTSFADHLQEYSEDSAADRTLKASFLYLVSDSWYVCDHQESLDCIKELGIRNCALTTTNRIRLEEDAAEHTPPPSLLAQPSPDDSHEGGKSPVPAYAIAVPVAVGGTCVIAISTLAAVLIWRRLHAGSSTYAGSSKGAPASAGSHSPPANQLSHQLSHAAMAAASSVSGALPTTASNAASLSGLYKSGSGNVLGHASFPTSNNQLPTVMVSQDTIGSNNGSLMRPNQLLLAGVSGVAASLIPSSAVITHDTPAGPECDLGITLSDIHFTENVLGRGGFGVVVQGVFRGRPAAIKLVPDSNGLKEKELADFRSEVEILAKLSHPNVVALYAACLTPPNMCLVLELCETNLEALIHRTNITMPLSQVLSIANEIACGLAYLHPTVVHRDIKPANILMGSDGRVKIADFGIARLRAATTVVTEHPEAGTIAYMAPECFDPDVKSLHHRADIWSWAVIVWEMLTGEKPYQGQRSLVIAYNTLLAGKRLEIPADETRCPARLRRLLGLCWDKDPQKRPAAAELVKEMQLLQQGLASSSSSMCHVTLPPGTASPGASGTKPVTTLLWVGIVSS</sequence>
<evidence type="ECO:0000256" key="2">
    <source>
        <dbReference type="ARBA" id="ARBA00022679"/>
    </source>
</evidence>
<keyword evidence="5 6" id="KW-0067">ATP-binding</keyword>
<evidence type="ECO:0000256" key="5">
    <source>
        <dbReference type="ARBA" id="ARBA00022840"/>
    </source>
</evidence>
<dbReference type="InterPro" id="IPR001245">
    <property type="entry name" value="Ser-Thr/Tyr_kinase_cat_dom"/>
</dbReference>
<dbReference type="PROSITE" id="PS00107">
    <property type="entry name" value="PROTEIN_KINASE_ATP"/>
    <property type="match status" value="1"/>
</dbReference>
<feature type="region of interest" description="Disordered" evidence="7">
    <location>
        <begin position="255"/>
        <end position="281"/>
    </location>
</feature>
<dbReference type="InterPro" id="IPR008271">
    <property type="entry name" value="Ser/Thr_kinase_AS"/>
</dbReference>
<evidence type="ECO:0000256" key="6">
    <source>
        <dbReference type="PROSITE-ProRule" id="PRU10141"/>
    </source>
</evidence>
<dbReference type="PANTHER" id="PTHR44329:SF214">
    <property type="entry name" value="PROTEIN KINASE DOMAIN-CONTAINING PROTEIN"/>
    <property type="match status" value="1"/>
</dbReference>
<reference evidence="9" key="1">
    <citation type="submission" date="2021-01" db="EMBL/GenBank/DDBJ databases">
        <authorList>
            <person name="Corre E."/>
            <person name="Pelletier E."/>
            <person name="Niang G."/>
            <person name="Scheremetjew M."/>
            <person name="Finn R."/>
            <person name="Kale V."/>
            <person name="Holt S."/>
            <person name="Cochrane G."/>
            <person name="Meng A."/>
            <person name="Brown T."/>
            <person name="Cohen L."/>
        </authorList>
    </citation>
    <scope>NUCLEOTIDE SEQUENCE</scope>
    <source>
        <strain evidence="9">SAG 11-49</strain>
    </source>
</reference>
<feature type="region of interest" description="Disordered" evidence="7">
    <location>
        <begin position="323"/>
        <end position="348"/>
    </location>
</feature>
<dbReference type="SUPFAM" id="SSF56112">
    <property type="entry name" value="Protein kinase-like (PK-like)"/>
    <property type="match status" value="1"/>
</dbReference>
<dbReference type="EMBL" id="HBFB01018512">
    <property type="protein sequence ID" value="CAD8681929.1"/>
    <property type="molecule type" value="Transcribed_RNA"/>
</dbReference>
<dbReference type="PANTHER" id="PTHR44329">
    <property type="entry name" value="SERINE/THREONINE-PROTEIN KINASE TNNI3K-RELATED"/>
    <property type="match status" value="1"/>
</dbReference>
<gene>
    <name evidence="9" type="ORF">CLEI1391_LOCUS10411</name>
</gene>
<evidence type="ECO:0000256" key="1">
    <source>
        <dbReference type="ARBA" id="ARBA00022527"/>
    </source>
</evidence>
<dbReference type="InterPro" id="IPR011009">
    <property type="entry name" value="Kinase-like_dom_sf"/>
</dbReference>
<dbReference type="SMART" id="SM00220">
    <property type="entry name" value="S_TKc"/>
    <property type="match status" value="1"/>
</dbReference>
<proteinExistence type="predicted"/>
<dbReference type="InterPro" id="IPR017441">
    <property type="entry name" value="Protein_kinase_ATP_BS"/>
</dbReference>
<dbReference type="GO" id="GO:0005524">
    <property type="term" value="F:ATP binding"/>
    <property type="evidence" value="ECO:0007669"/>
    <property type="project" value="UniProtKB-UniRule"/>
</dbReference>
<evidence type="ECO:0000256" key="7">
    <source>
        <dbReference type="SAM" id="MobiDB-lite"/>
    </source>
</evidence>
<accession>A0A7S0WTF3</accession>
<dbReference type="Gene3D" id="1.10.510.10">
    <property type="entry name" value="Transferase(Phosphotransferase) domain 1"/>
    <property type="match status" value="1"/>
</dbReference>
<evidence type="ECO:0000259" key="8">
    <source>
        <dbReference type="PROSITE" id="PS50011"/>
    </source>
</evidence>
<dbReference type="Pfam" id="PF07714">
    <property type="entry name" value="PK_Tyr_Ser-Thr"/>
    <property type="match status" value="1"/>
</dbReference>
<feature type="domain" description="Protein kinase" evidence="8">
    <location>
        <begin position="458"/>
        <end position="716"/>
    </location>
</feature>
<evidence type="ECO:0000256" key="3">
    <source>
        <dbReference type="ARBA" id="ARBA00022741"/>
    </source>
</evidence>
<keyword evidence="4" id="KW-0418">Kinase</keyword>
<keyword evidence="2" id="KW-0808">Transferase</keyword>
<dbReference type="PROSITE" id="PS00108">
    <property type="entry name" value="PROTEIN_KINASE_ST"/>
    <property type="match status" value="1"/>
</dbReference>
<dbReference type="CDD" id="cd13999">
    <property type="entry name" value="STKc_MAP3K-like"/>
    <property type="match status" value="1"/>
</dbReference>
<keyword evidence="3 6" id="KW-0547">Nucleotide-binding</keyword>
<feature type="non-terminal residue" evidence="9">
    <location>
        <position position="1"/>
    </location>
</feature>
<protein>
    <recommendedName>
        <fullName evidence="8">Protein kinase domain-containing protein</fullName>
    </recommendedName>
</protein>
<dbReference type="InterPro" id="IPR051681">
    <property type="entry name" value="Ser/Thr_Kinases-Pseudokinases"/>
</dbReference>
<evidence type="ECO:0000256" key="4">
    <source>
        <dbReference type="ARBA" id="ARBA00022777"/>
    </source>
</evidence>
<dbReference type="InterPro" id="IPR000719">
    <property type="entry name" value="Prot_kinase_dom"/>
</dbReference>
<evidence type="ECO:0000313" key="9">
    <source>
        <dbReference type="EMBL" id="CAD8681929.1"/>
    </source>
</evidence>
<dbReference type="PROSITE" id="PS50011">
    <property type="entry name" value="PROTEIN_KINASE_DOM"/>
    <property type="match status" value="1"/>
</dbReference>
<dbReference type="AlphaFoldDB" id="A0A7S0WTF3"/>
<keyword evidence="1" id="KW-0723">Serine/threonine-protein kinase</keyword>
<feature type="binding site" evidence="6">
    <location>
        <position position="485"/>
    </location>
    <ligand>
        <name>ATP</name>
        <dbReference type="ChEBI" id="CHEBI:30616"/>
    </ligand>
</feature>